<dbReference type="InterPro" id="IPR051797">
    <property type="entry name" value="TrmB-like"/>
</dbReference>
<dbReference type="PANTHER" id="PTHR34293:SF1">
    <property type="entry name" value="HTH-TYPE TRANSCRIPTIONAL REGULATOR TRMBL2"/>
    <property type="match status" value="1"/>
</dbReference>
<evidence type="ECO:0000313" key="3">
    <source>
        <dbReference type="Proteomes" id="UP000230852"/>
    </source>
</evidence>
<reference evidence="3" key="1">
    <citation type="submission" date="2017-09" db="EMBL/GenBank/DDBJ databases">
        <title>Depth-based differentiation of microbial function through sediment-hosted aquifers and enrichment of novel symbionts in the deep terrestrial subsurface.</title>
        <authorList>
            <person name="Probst A.J."/>
            <person name="Ladd B."/>
            <person name="Jarett J.K."/>
            <person name="Geller-Mcgrath D.E."/>
            <person name="Sieber C.M.K."/>
            <person name="Emerson J.B."/>
            <person name="Anantharaman K."/>
            <person name="Thomas B.C."/>
            <person name="Malmstrom R."/>
            <person name="Stieglmeier M."/>
            <person name="Klingl A."/>
            <person name="Woyke T."/>
            <person name="Ryan C.M."/>
            <person name="Banfield J.F."/>
        </authorList>
    </citation>
    <scope>NUCLEOTIDE SEQUENCE [LARGE SCALE GENOMIC DNA]</scope>
</reference>
<dbReference type="PANTHER" id="PTHR34293">
    <property type="entry name" value="HTH-TYPE TRANSCRIPTIONAL REGULATOR TRMBL2"/>
    <property type="match status" value="1"/>
</dbReference>
<dbReference type="EMBL" id="PFBU01000014">
    <property type="protein sequence ID" value="PIR78586.1"/>
    <property type="molecule type" value="Genomic_DNA"/>
</dbReference>
<dbReference type="InterPro" id="IPR036388">
    <property type="entry name" value="WH-like_DNA-bd_sf"/>
</dbReference>
<evidence type="ECO:0000259" key="1">
    <source>
        <dbReference type="Pfam" id="PF01978"/>
    </source>
</evidence>
<name>A0A2H0TZC9_9BACT</name>
<sequence length="244" mass="28018">MDINLFKKIGFSDKSAKVYLVLLGLGPSSVRTLSDSLDMNRGQVYEVLKELQEKEVVRFFKEDTKQLFVADDPESLRKLVDRKEQELKIINKSVDMVIPELQALYNSGGNRPVAKYFKDENIKTILEDVLEVCELSEEKMYRVYSAEGVREHLYEDFPSFSDARIAKNIVVKVIATGTGGELRGLDERKWLKQDSKTPTYIFIYFGKTAYISFDAKDNLVGVIIENVGICETQKMIFDKLWETL</sequence>
<feature type="domain" description="Transcription regulator TrmB N-terminal" evidence="1">
    <location>
        <begin position="7"/>
        <end position="74"/>
    </location>
</feature>
<dbReference type="InterPro" id="IPR002831">
    <property type="entry name" value="Tscrpt_reg_TrmB_N"/>
</dbReference>
<proteinExistence type="predicted"/>
<accession>A0A2H0TZC9</accession>
<comment type="caution">
    <text evidence="2">The sequence shown here is derived from an EMBL/GenBank/DDBJ whole genome shotgun (WGS) entry which is preliminary data.</text>
</comment>
<dbReference type="Gene3D" id="1.10.10.10">
    <property type="entry name" value="Winged helix-like DNA-binding domain superfamily/Winged helix DNA-binding domain"/>
    <property type="match status" value="1"/>
</dbReference>
<evidence type="ECO:0000313" key="2">
    <source>
        <dbReference type="EMBL" id="PIR78586.1"/>
    </source>
</evidence>
<dbReference type="SUPFAM" id="SSF46785">
    <property type="entry name" value="Winged helix' DNA-binding domain"/>
    <property type="match status" value="1"/>
</dbReference>
<protein>
    <recommendedName>
        <fullName evidence="1">Transcription regulator TrmB N-terminal domain-containing protein</fullName>
    </recommendedName>
</protein>
<organism evidence="2 3">
    <name type="scientific">Candidatus Magasanikbacteria bacterium CG10_big_fil_rev_8_21_14_0_10_36_16</name>
    <dbReference type="NCBI Taxonomy" id="1974645"/>
    <lineage>
        <taxon>Bacteria</taxon>
        <taxon>Candidatus Magasanikiibacteriota</taxon>
    </lineage>
</organism>
<dbReference type="Proteomes" id="UP000230852">
    <property type="component" value="Unassembled WGS sequence"/>
</dbReference>
<dbReference type="InterPro" id="IPR036390">
    <property type="entry name" value="WH_DNA-bd_sf"/>
</dbReference>
<dbReference type="Pfam" id="PF01978">
    <property type="entry name" value="TrmB"/>
    <property type="match status" value="1"/>
</dbReference>
<dbReference type="AlphaFoldDB" id="A0A2H0TZC9"/>
<gene>
    <name evidence="2" type="ORF">COU28_00835</name>
</gene>